<dbReference type="Pfam" id="PF13102">
    <property type="entry name" value="Phage_int_SAM_5"/>
    <property type="match status" value="1"/>
</dbReference>
<dbReference type="InterPro" id="IPR013762">
    <property type="entry name" value="Integrase-like_cat_sf"/>
</dbReference>
<dbReference type="GO" id="GO:0006310">
    <property type="term" value="P:DNA recombination"/>
    <property type="evidence" value="ECO:0007669"/>
    <property type="project" value="UniProtKB-KW"/>
</dbReference>
<evidence type="ECO:0000259" key="4">
    <source>
        <dbReference type="PROSITE" id="PS51898"/>
    </source>
</evidence>
<dbReference type="GO" id="GO:0003677">
    <property type="term" value="F:DNA binding"/>
    <property type="evidence" value="ECO:0007669"/>
    <property type="project" value="UniProtKB-KW"/>
</dbReference>
<evidence type="ECO:0000256" key="3">
    <source>
        <dbReference type="SAM" id="Coils"/>
    </source>
</evidence>
<organism evidence="5 6">
    <name type="scientific">Hymenobacter persicinus</name>
    <dbReference type="NCBI Taxonomy" id="2025506"/>
    <lineage>
        <taxon>Bacteria</taxon>
        <taxon>Pseudomonadati</taxon>
        <taxon>Bacteroidota</taxon>
        <taxon>Cytophagia</taxon>
        <taxon>Cytophagales</taxon>
        <taxon>Hymenobacteraceae</taxon>
        <taxon>Hymenobacter</taxon>
    </lineage>
</organism>
<reference evidence="5 6" key="1">
    <citation type="submission" date="2019-02" db="EMBL/GenBank/DDBJ databases">
        <title>Bacterial novel species isolated from soil.</title>
        <authorList>
            <person name="Jung H.-Y."/>
        </authorList>
    </citation>
    <scope>NUCLEOTIDE SEQUENCE [LARGE SCALE GENOMIC DNA]</scope>
    <source>
        <strain evidence="5 6">1-3-3-3</strain>
    </source>
</reference>
<dbReference type="Gene3D" id="1.10.150.130">
    <property type="match status" value="1"/>
</dbReference>
<keyword evidence="6" id="KW-1185">Reference proteome</keyword>
<comment type="caution">
    <text evidence="5">The sequence shown here is derived from an EMBL/GenBank/DDBJ whole genome shotgun (WGS) entry which is preliminary data.</text>
</comment>
<dbReference type="InterPro" id="IPR010998">
    <property type="entry name" value="Integrase_recombinase_N"/>
</dbReference>
<dbReference type="SUPFAM" id="SSF56349">
    <property type="entry name" value="DNA breaking-rejoining enzymes"/>
    <property type="match status" value="1"/>
</dbReference>
<gene>
    <name evidence="5" type="ORF">EWM57_06755</name>
</gene>
<dbReference type="Gene3D" id="1.10.443.10">
    <property type="entry name" value="Intergrase catalytic core"/>
    <property type="match status" value="1"/>
</dbReference>
<accession>A0A4Q5LDA5</accession>
<proteinExistence type="predicted"/>
<dbReference type="InterPro" id="IPR011010">
    <property type="entry name" value="DNA_brk_join_enz"/>
</dbReference>
<dbReference type="Proteomes" id="UP000294155">
    <property type="component" value="Unassembled WGS sequence"/>
</dbReference>
<dbReference type="PROSITE" id="PS51898">
    <property type="entry name" value="TYR_RECOMBINASE"/>
    <property type="match status" value="1"/>
</dbReference>
<protein>
    <recommendedName>
        <fullName evidence="4">Tyr recombinase domain-containing protein</fullName>
    </recommendedName>
</protein>
<dbReference type="EMBL" id="SEWE01000010">
    <property type="protein sequence ID" value="RYU81270.1"/>
    <property type="molecule type" value="Genomic_DNA"/>
</dbReference>
<dbReference type="AlphaFoldDB" id="A0A4Q5LDA5"/>
<dbReference type="OrthoDB" id="1493636at2"/>
<dbReference type="InterPro" id="IPR002104">
    <property type="entry name" value="Integrase_catalytic"/>
</dbReference>
<dbReference type="Pfam" id="PF00589">
    <property type="entry name" value="Phage_integrase"/>
    <property type="match status" value="1"/>
</dbReference>
<dbReference type="GO" id="GO:0015074">
    <property type="term" value="P:DNA integration"/>
    <property type="evidence" value="ECO:0007669"/>
    <property type="project" value="InterPro"/>
</dbReference>
<evidence type="ECO:0000256" key="1">
    <source>
        <dbReference type="ARBA" id="ARBA00023125"/>
    </source>
</evidence>
<evidence type="ECO:0000313" key="5">
    <source>
        <dbReference type="EMBL" id="RYU81270.1"/>
    </source>
</evidence>
<keyword evidence="1" id="KW-0238">DNA-binding</keyword>
<sequence length="525" mass="60084">MLYTVSETLLSLCINSLSARYTNLTKCKMGKISFKPRTNTNGTIGVSINYSHKAHIDKVPFQKKVSGVTIAPNEFNKTTGRVINRKDAGELNKLIQALLSDVEYCLAECERNGVEPFKRNLDTEYEKLQHLKTLAPAAKKILGRTLDMLRSELAELEKQVTLKKLEIEQEEKDQGVHVSKLFTSHIDSFLKENTTLKPSSIKNYTSLKSIIENWKPTLNITDINKTLLNNFREYLTTNKDTRVIDHEAMSIEKEINPEFNDIIYIKGMRNSSVRELLQKMKIVYYFYADKFGYDISSVKKWKSGLKKVQNDKVVFLSKDELEAVTHMPTETDQELIHRDFYVFMANTGLRFVDALKVRKHHIQEIDGGLKIKILQEKTTKMVEVPVTADALRVLEFHNYNFAFDKETGTGIKYTAQVGYFMNKMMKRADIGCYTLIRTNFKNNVGKEDNTKLKRELILSHTARKTFINKSLNDGMKITAIKNIVGHSELDMIMNVYGDGSLNTDEMSKAGWVMPTESSTSKMKIA</sequence>
<keyword evidence="2" id="KW-0233">DNA recombination</keyword>
<keyword evidence="3" id="KW-0175">Coiled coil</keyword>
<feature type="domain" description="Tyr recombinase" evidence="4">
    <location>
        <begin position="311"/>
        <end position="512"/>
    </location>
</feature>
<evidence type="ECO:0000256" key="2">
    <source>
        <dbReference type="ARBA" id="ARBA00023172"/>
    </source>
</evidence>
<evidence type="ECO:0000313" key="6">
    <source>
        <dbReference type="Proteomes" id="UP000294155"/>
    </source>
</evidence>
<feature type="coiled-coil region" evidence="3">
    <location>
        <begin position="139"/>
        <end position="173"/>
    </location>
</feature>
<dbReference type="InterPro" id="IPR025269">
    <property type="entry name" value="SAM-like_dom"/>
</dbReference>
<name>A0A4Q5LDA5_9BACT</name>